<evidence type="ECO:0000256" key="1">
    <source>
        <dbReference type="SAM" id="MobiDB-lite"/>
    </source>
</evidence>
<keyword evidence="3" id="KW-1185">Reference proteome</keyword>
<feature type="region of interest" description="Disordered" evidence="1">
    <location>
        <begin position="114"/>
        <end position="133"/>
    </location>
</feature>
<protein>
    <recommendedName>
        <fullName evidence="4">BTB domain-containing protein</fullName>
    </recommendedName>
</protein>
<reference evidence="2" key="1">
    <citation type="submission" date="2018-04" db="EMBL/GenBank/DDBJ databases">
        <title>Whole genome sequencing of Hypsizygus marmoreus.</title>
        <authorList>
            <person name="Choi I.-G."/>
            <person name="Min B."/>
            <person name="Kim J.-G."/>
            <person name="Kim S."/>
            <person name="Oh Y.-L."/>
            <person name="Kong W.-S."/>
            <person name="Park H."/>
            <person name="Jeong J."/>
            <person name="Song E.-S."/>
        </authorList>
    </citation>
    <scope>NUCLEOTIDE SEQUENCE [LARGE SCALE GENOMIC DNA]</scope>
    <source>
        <strain evidence="2">51987-8</strain>
    </source>
</reference>
<dbReference type="InParanoid" id="A0A369JPC6"/>
<comment type="caution">
    <text evidence="2">The sequence shown here is derived from an EMBL/GenBank/DDBJ whole genome shotgun (WGS) entry which is preliminary data.</text>
</comment>
<organism evidence="2 3">
    <name type="scientific">Hypsizygus marmoreus</name>
    <name type="common">White beech mushroom</name>
    <name type="synonym">Agaricus marmoreus</name>
    <dbReference type="NCBI Taxonomy" id="39966"/>
    <lineage>
        <taxon>Eukaryota</taxon>
        <taxon>Fungi</taxon>
        <taxon>Dikarya</taxon>
        <taxon>Basidiomycota</taxon>
        <taxon>Agaricomycotina</taxon>
        <taxon>Agaricomycetes</taxon>
        <taxon>Agaricomycetidae</taxon>
        <taxon>Agaricales</taxon>
        <taxon>Tricholomatineae</taxon>
        <taxon>Lyophyllaceae</taxon>
        <taxon>Hypsizygus</taxon>
    </lineage>
</organism>
<feature type="region of interest" description="Disordered" evidence="1">
    <location>
        <begin position="282"/>
        <end position="343"/>
    </location>
</feature>
<proteinExistence type="predicted"/>
<evidence type="ECO:0000313" key="2">
    <source>
        <dbReference type="EMBL" id="RDB21523.1"/>
    </source>
</evidence>
<accession>A0A369JPC6</accession>
<dbReference type="AlphaFoldDB" id="A0A369JPC6"/>
<feature type="compositionally biased region" description="Acidic residues" evidence="1">
    <location>
        <begin position="282"/>
        <end position="300"/>
    </location>
</feature>
<name>A0A369JPC6_HYPMA</name>
<dbReference type="Proteomes" id="UP000076154">
    <property type="component" value="Unassembled WGS sequence"/>
</dbReference>
<evidence type="ECO:0000313" key="3">
    <source>
        <dbReference type="Proteomes" id="UP000076154"/>
    </source>
</evidence>
<evidence type="ECO:0008006" key="4">
    <source>
        <dbReference type="Google" id="ProtNLM"/>
    </source>
</evidence>
<gene>
    <name evidence="2" type="ORF">Hypma_011764</name>
</gene>
<dbReference type="EMBL" id="LUEZ02000055">
    <property type="protein sequence ID" value="RDB21523.1"/>
    <property type="molecule type" value="Genomic_DNA"/>
</dbReference>
<sequence>MSANNSPGAAIDVKREEMDSPHPYCCCGSGEPMPHTFPSAPAQACKPTVPLLQPHHISPVLAGVPLEYIIDQLRNLASHYWNKPETTDCTIIVPIPHGGTKRIHPSLSSYLPPLSRSSVSSMHDPSGLGRRATEPSLNVVPRIALKLHMDYLSAHSSYIRALLSGASPLDLIHTTATAFNGPSSNTRFKIPANRLPRLMPGSHKHPTLYLPVPDPPSFPLLVHWMYFGDTDPIDDCLHKGLVHWEGIARNVEYLGLSTEIKIFLGQWYGRWLHPERVKADGGYDDDSDTAYSDSDDDDSDSSTASVMDDSDVESNDEKEVWRGRTRTMRPLSYQEPGTRFYGQ</sequence>
<dbReference type="OrthoDB" id="3366352at2759"/>